<evidence type="ECO:0000313" key="6">
    <source>
        <dbReference type="Proteomes" id="UP001595836"/>
    </source>
</evidence>
<dbReference type="InterPro" id="IPR050166">
    <property type="entry name" value="ABC_transporter_ATP-bind"/>
</dbReference>
<evidence type="ECO:0000259" key="4">
    <source>
        <dbReference type="PROSITE" id="PS50893"/>
    </source>
</evidence>
<dbReference type="CDD" id="cd03293">
    <property type="entry name" value="ABC_NrtD_SsuB_transporters"/>
    <property type="match status" value="1"/>
</dbReference>
<dbReference type="PROSITE" id="PS00211">
    <property type="entry name" value="ABC_TRANSPORTER_1"/>
    <property type="match status" value="1"/>
</dbReference>
<protein>
    <submittedName>
        <fullName evidence="5">ABC transporter ATP-binding protein</fullName>
    </submittedName>
</protein>
<keyword evidence="2" id="KW-0547">Nucleotide-binding</keyword>
<comment type="caution">
    <text evidence="5">The sequence shown here is derived from an EMBL/GenBank/DDBJ whole genome shotgun (WGS) entry which is preliminary data.</text>
</comment>
<proteinExistence type="predicted"/>
<dbReference type="InterPro" id="IPR003593">
    <property type="entry name" value="AAA+_ATPase"/>
</dbReference>
<feature type="domain" description="ABC transporter" evidence="4">
    <location>
        <begin position="30"/>
        <end position="261"/>
    </location>
</feature>
<evidence type="ECO:0000256" key="1">
    <source>
        <dbReference type="ARBA" id="ARBA00022448"/>
    </source>
</evidence>
<dbReference type="SMART" id="SM00382">
    <property type="entry name" value="AAA"/>
    <property type="match status" value="1"/>
</dbReference>
<dbReference type="RefSeq" id="WP_344988996.1">
    <property type="nucleotide sequence ID" value="NZ_BAABCD010000007.1"/>
</dbReference>
<dbReference type="Gene3D" id="3.40.50.300">
    <property type="entry name" value="P-loop containing nucleotide triphosphate hydrolases"/>
    <property type="match status" value="1"/>
</dbReference>
<evidence type="ECO:0000256" key="3">
    <source>
        <dbReference type="ARBA" id="ARBA00022840"/>
    </source>
</evidence>
<dbReference type="Proteomes" id="UP001595836">
    <property type="component" value="Unassembled WGS sequence"/>
</dbReference>
<dbReference type="InterPro" id="IPR027417">
    <property type="entry name" value="P-loop_NTPase"/>
</dbReference>
<dbReference type="SUPFAM" id="SSF52540">
    <property type="entry name" value="P-loop containing nucleoside triphosphate hydrolases"/>
    <property type="match status" value="1"/>
</dbReference>
<dbReference type="PROSITE" id="PS50893">
    <property type="entry name" value="ABC_TRANSPORTER_2"/>
    <property type="match status" value="1"/>
</dbReference>
<gene>
    <name evidence="5" type="ORF">ACFO7U_01825</name>
</gene>
<dbReference type="InterPro" id="IPR003439">
    <property type="entry name" value="ABC_transporter-like_ATP-bd"/>
</dbReference>
<organism evidence="5 6">
    <name type="scientific">Dietzia aurantiaca</name>
    <dbReference type="NCBI Taxonomy" id="983873"/>
    <lineage>
        <taxon>Bacteria</taxon>
        <taxon>Bacillati</taxon>
        <taxon>Actinomycetota</taxon>
        <taxon>Actinomycetes</taxon>
        <taxon>Mycobacteriales</taxon>
        <taxon>Dietziaceae</taxon>
        <taxon>Dietzia</taxon>
    </lineage>
</organism>
<sequence>MSSGILSRTVAGARRPHAIGPAMQQTTTAVDLKNVTVAFPGDEGPNVVVDDFSLEVEPGEFLVLVGRSGCGKTTILNLVAGVLDATMGAVSVYGKKPSEQRSILGYMFARDALLPWRTAVRNVELGLEILGTPRGERRAAATEMLEAVGLGHATKRLPWQLSQGMRQRVALARTWVRKPQLLLMDEPFAALDAQTRHDAQQKFLEIWQGSRATVILVTHDLHEALLLADRVVLLSEGKVLRDVRPSFSRPRDLDALAKSPEFVQLEAELRDLLT</sequence>
<evidence type="ECO:0000313" key="5">
    <source>
        <dbReference type="EMBL" id="MFC4753517.1"/>
    </source>
</evidence>
<dbReference type="PANTHER" id="PTHR42788">
    <property type="entry name" value="TAURINE IMPORT ATP-BINDING PROTEIN-RELATED"/>
    <property type="match status" value="1"/>
</dbReference>
<reference evidence="6" key="1">
    <citation type="journal article" date="2019" name="Int. J. Syst. Evol. Microbiol.">
        <title>The Global Catalogue of Microorganisms (GCM) 10K type strain sequencing project: providing services to taxonomists for standard genome sequencing and annotation.</title>
        <authorList>
            <consortium name="The Broad Institute Genomics Platform"/>
            <consortium name="The Broad Institute Genome Sequencing Center for Infectious Disease"/>
            <person name="Wu L."/>
            <person name="Ma J."/>
        </authorList>
    </citation>
    <scope>NUCLEOTIDE SEQUENCE [LARGE SCALE GENOMIC DNA]</scope>
    <source>
        <strain evidence="6">JCM 11882</strain>
    </source>
</reference>
<keyword evidence="1" id="KW-0813">Transport</keyword>
<dbReference type="PANTHER" id="PTHR42788:SF13">
    <property type="entry name" value="ALIPHATIC SULFONATES IMPORT ATP-BINDING PROTEIN SSUB"/>
    <property type="match status" value="1"/>
</dbReference>
<dbReference type="GO" id="GO:0005524">
    <property type="term" value="F:ATP binding"/>
    <property type="evidence" value="ECO:0007669"/>
    <property type="project" value="UniProtKB-KW"/>
</dbReference>
<dbReference type="EMBL" id="JBHSHP010000007">
    <property type="protein sequence ID" value="MFC4753517.1"/>
    <property type="molecule type" value="Genomic_DNA"/>
</dbReference>
<accession>A0ABV9PL24</accession>
<name>A0ABV9PL24_9ACTN</name>
<dbReference type="InterPro" id="IPR017871">
    <property type="entry name" value="ABC_transporter-like_CS"/>
</dbReference>
<keyword evidence="6" id="KW-1185">Reference proteome</keyword>
<dbReference type="Pfam" id="PF00005">
    <property type="entry name" value="ABC_tran"/>
    <property type="match status" value="1"/>
</dbReference>
<keyword evidence="3 5" id="KW-0067">ATP-binding</keyword>
<evidence type="ECO:0000256" key="2">
    <source>
        <dbReference type="ARBA" id="ARBA00022741"/>
    </source>
</evidence>